<protein>
    <submittedName>
        <fullName evidence="1">Uncharacterized protein</fullName>
    </submittedName>
</protein>
<evidence type="ECO:0000313" key="2">
    <source>
        <dbReference type="Proteomes" id="UP000297403"/>
    </source>
</evidence>
<dbReference type="InterPro" id="IPR003462">
    <property type="entry name" value="ODC_Mu_crystall"/>
</dbReference>
<gene>
    <name evidence="1" type="ORF">E3O49_04500</name>
</gene>
<dbReference type="AlphaFoldDB" id="A0AAQ2C7V3"/>
<dbReference type="RefSeq" id="WP_134365811.1">
    <property type="nucleotide sequence ID" value="NZ_SOFY01000016.1"/>
</dbReference>
<dbReference type="Pfam" id="PF02423">
    <property type="entry name" value="OCD_Mu_crystall"/>
    <property type="match status" value="1"/>
</dbReference>
<organism evidence="1 2">
    <name type="scientific">Cryobacterium shii</name>
    <dbReference type="NCBI Taxonomy" id="1259235"/>
    <lineage>
        <taxon>Bacteria</taxon>
        <taxon>Bacillati</taxon>
        <taxon>Actinomycetota</taxon>
        <taxon>Actinomycetes</taxon>
        <taxon>Micrococcales</taxon>
        <taxon>Microbacteriaceae</taxon>
        <taxon>Cryobacterium</taxon>
    </lineage>
</organism>
<comment type="caution">
    <text evidence="1">The sequence shown here is derived from an EMBL/GenBank/DDBJ whole genome shotgun (WGS) entry which is preliminary data.</text>
</comment>
<dbReference type="Proteomes" id="UP000297403">
    <property type="component" value="Unassembled WGS sequence"/>
</dbReference>
<keyword evidence="2" id="KW-1185">Reference proteome</keyword>
<reference evidence="1 2" key="1">
    <citation type="submission" date="2019-03" db="EMBL/GenBank/DDBJ databases">
        <title>Genomics of glacier-inhabiting Cryobacterium strains.</title>
        <authorList>
            <person name="Liu Q."/>
            <person name="Xin Y.-H."/>
        </authorList>
    </citation>
    <scope>NUCLEOTIDE SEQUENCE [LARGE SCALE GENOMIC DNA]</scope>
    <source>
        <strain evidence="2">TMT1-22</strain>
    </source>
</reference>
<name>A0AAQ2C7V3_9MICO</name>
<proteinExistence type="predicted"/>
<accession>A0AAQ2C7V3</accession>
<dbReference type="EMBL" id="SOFY01000016">
    <property type="protein sequence ID" value="TFC50817.1"/>
    <property type="molecule type" value="Genomic_DNA"/>
</dbReference>
<evidence type="ECO:0000313" key="1">
    <source>
        <dbReference type="EMBL" id="TFC50817.1"/>
    </source>
</evidence>
<sequence length="48" mass="5127">MNVKNITARPFGFDIVVVTSVRDAVAGADIITTSTTDETQAAGRTHYD</sequence>